<keyword evidence="2" id="KW-1185">Reference proteome</keyword>
<name>A0A1M2UXB9_MARNT</name>
<dbReference type="EMBL" id="MPKY01000001">
    <property type="protein sequence ID" value="OJS99988.1"/>
    <property type="molecule type" value="Genomic_DNA"/>
</dbReference>
<dbReference type="OrthoDB" id="6342351at2"/>
<dbReference type="RefSeq" id="WP_072676945.1">
    <property type="nucleotide sequence ID" value="NZ_MPKY01000001.1"/>
</dbReference>
<sequence length="708" mass="78651">MSLKNEPLLVFKGVNAKPMHGRYAEPCTEAGAPSAIHEGMEKSVVITFDDANRHLLALGATGARKTTTCLAAAVAKLVKEHCSGLVVDVKGEYRHMADLHPDRVVVIGADDDAAPYNLIEGMSDEQFSSFLQEIMPRVKEPYWGSQGIKDACFIRKVYQLMGEEATLANIVEALAAPARFVKVADSVIMSRATLPTDFQLLLEAVTANSFSILARGGSSLLDEDAPSMDEVQKQYTWHTAGLIKVLSPFSSNTSLREKFSPDPDSWERLGKEPLPSMENLLYRDRKVLVLDLPLDQFGNTAHIVSKLLRVRMISAITGFRDHKRIGCGDSFYTFFAADEYQHLVNIDQEAATGGLFDDTTFFDRCRGYGHINLIATQSVSALRAKVNSSSGDRGLDCLLQNIGTVVVFSSSDPATDALLRGRVSAVDAEQISSIVRSDLPPGEAYVVGRSMARHGGSTLVTRVKGSEIPGQEHMSRYFAGMPDPIRPVIYSAEPEYVVNPHFKKEAANALPGGLWALKAYFMRRKQTILEELECEQVYNKDFSPREVSVFMEDEDFVVALQGCMGGYYPTLWQRYLNLLITKKGADGWQCEVPMCAVMPLVEAKMIPGDRHRLRRKLTGFEMMSRQPRNVDREAEIEEIEIKGDGDLYGADSTDDVSFCAGSMHTKLSKRYWNEICKALGHLESEYSQVCFDTLEQEADPFDVFFDDE</sequence>
<organism evidence="1 2">
    <name type="scientific">Marinobacter nauticus</name>
    <name type="common">Marinobacter hydrocarbonoclasticus</name>
    <name type="synonym">Marinobacter aquaeolei</name>
    <dbReference type="NCBI Taxonomy" id="2743"/>
    <lineage>
        <taxon>Bacteria</taxon>
        <taxon>Pseudomonadati</taxon>
        <taxon>Pseudomonadota</taxon>
        <taxon>Gammaproteobacteria</taxon>
        <taxon>Pseudomonadales</taxon>
        <taxon>Marinobacteraceae</taxon>
        <taxon>Marinobacter</taxon>
    </lineage>
</organism>
<gene>
    <name evidence="1" type="ORF">BEE62_07700</name>
</gene>
<reference evidence="1" key="1">
    <citation type="submission" date="2016-11" db="EMBL/GenBank/DDBJ databases">
        <title>Draft Genome Sequence of Marinobacter hydrocarbonoclasticus strain STW2, a polyaromatic aromatic hydrocarbon degrading and denitrifying bacterium from rhizosphere of Seagrass Enhalus acodoides.</title>
        <authorList>
            <person name="Ling J."/>
            <person name="Dong J."/>
        </authorList>
    </citation>
    <scope>NUCLEOTIDE SEQUENCE [LARGE SCALE GENOMIC DNA]</scope>
    <source>
        <strain evidence="1">STW2</strain>
    </source>
</reference>
<dbReference type="Proteomes" id="UP000183986">
    <property type="component" value="Unassembled WGS sequence"/>
</dbReference>
<proteinExistence type="predicted"/>
<dbReference type="PANTHER" id="PTHR30121:SF6">
    <property type="entry name" value="SLR6007 PROTEIN"/>
    <property type="match status" value="1"/>
</dbReference>
<accession>A0A1M2UXB9</accession>
<dbReference type="SUPFAM" id="SSF52540">
    <property type="entry name" value="P-loop containing nucleoside triphosphate hydrolases"/>
    <property type="match status" value="1"/>
</dbReference>
<evidence type="ECO:0000313" key="2">
    <source>
        <dbReference type="Proteomes" id="UP000183986"/>
    </source>
</evidence>
<evidence type="ECO:0008006" key="3">
    <source>
        <dbReference type="Google" id="ProtNLM"/>
    </source>
</evidence>
<protein>
    <recommendedName>
        <fullName evidence="3">DUF87 domain-containing protein</fullName>
    </recommendedName>
</protein>
<comment type="caution">
    <text evidence="1">The sequence shown here is derived from an EMBL/GenBank/DDBJ whole genome shotgun (WGS) entry which is preliminary data.</text>
</comment>
<dbReference type="Gene3D" id="3.40.50.300">
    <property type="entry name" value="P-loop containing nucleotide triphosphate hydrolases"/>
    <property type="match status" value="2"/>
</dbReference>
<dbReference type="InterPro" id="IPR027417">
    <property type="entry name" value="P-loop_NTPase"/>
</dbReference>
<dbReference type="PANTHER" id="PTHR30121">
    <property type="entry name" value="UNCHARACTERIZED PROTEIN YJGR-RELATED"/>
    <property type="match status" value="1"/>
</dbReference>
<evidence type="ECO:0000313" key="1">
    <source>
        <dbReference type="EMBL" id="OJS99988.1"/>
    </source>
</evidence>
<dbReference type="InterPro" id="IPR051162">
    <property type="entry name" value="T4SS_component"/>
</dbReference>
<dbReference type="AlphaFoldDB" id="A0A1M2UXB9"/>